<feature type="binding site" evidence="8">
    <location>
        <begin position="15"/>
        <end position="23"/>
    </location>
    <ligand>
        <name>ATP</name>
        <dbReference type="ChEBI" id="CHEBI:30616"/>
    </ligand>
</feature>
<evidence type="ECO:0000256" key="4">
    <source>
        <dbReference type="ARBA" id="ARBA00022598"/>
    </source>
</evidence>
<keyword evidence="7 8" id="KW-0067">ATP-binding</keyword>
<evidence type="ECO:0000256" key="6">
    <source>
        <dbReference type="ARBA" id="ARBA00022741"/>
    </source>
</evidence>
<feature type="binding site" evidence="8">
    <location>
        <position position="271"/>
    </location>
    <ligand>
        <name>L-citrulline</name>
        <dbReference type="ChEBI" id="CHEBI:57743"/>
    </ligand>
</feature>
<dbReference type="InterPro" id="IPR048268">
    <property type="entry name" value="Arginosuc_syn_C"/>
</dbReference>
<evidence type="ECO:0000256" key="1">
    <source>
        <dbReference type="ARBA" id="ARBA00004967"/>
    </source>
</evidence>
<feature type="binding site" evidence="8">
    <location>
        <position position="131"/>
    </location>
    <ligand>
        <name>L-aspartate</name>
        <dbReference type="ChEBI" id="CHEBI:29991"/>
    </ligand>
</feature>
<dbReference type="InterPro" id="IPR014729">
    <property type="entry name" value="Rossmann-like_a/b/a_fold"/>
</dbReference>
<keyword evidence="4 8" id="KW-0436">Ligase</keyword>
<dbReference type="InterPro" id="IPR048267">
    <property type="entry name" value="Arginosuc_syn_N"/>
</dbReference>
<feature type="binding site" evidence="8">
    <location>
        <position position="95"/>
    </location>
    <ligand>
        <name>L-citrulline</name>
        <dbReference type="ChEBI" id="CHEBI:57743"/>
    </ligand>
</feature>
<dbReference type="SUPFAM" id="SSF52402">
    <property type="entry name" value="Adenine nucleotide alpha hydrolases-like"/>
    <property type="match status" value="1"/>
</dbReference>
<organism evidence="11 12">
    <name type="scientific">Brevundimonas vitisensis</name>
    <dbReference type="NCBI Taxonomy" id="2800818"/>
    <lineage>
        <taxon>Bacteria</taxon>
        <taxon>Pseudomonadati</taxon>
        <taxon>Pseudomonadota</taxon>
        <taxon>Alphaproteobacteria</taxon>
        <taxon>Caulobacterales</taxon>
        <taxon>Caulobacteraceae</taxon>
        <taxon>Brevundimonas</taxon>
    </lineage>
</organism>
<accession>A0ABX7BMN8</accession>
<proteinExistence type="inferred from homology"/>
<dbReference type="InterPro" id="IPR018223">
    <property type="entry name" value="Arginosuc_synth_CS"/>
</dbReference>
<keyword evidence="6 8" id="KW-0547">Nucleotide-binding</keyword>
<dbReference type="NCBIfam" id="NF001770">
    <property type="entry name" value="PRK00509.1"/>
    <property type="match status" value="1"/>
</dbReference>
<dbReference type="PROSITE" id="PS00564">
    <property type="entry name" value="ARGININOSUCCIN_SYN_1"/>
    <property type="match status" value="1"/>
</dbReference>
<comment type="subcellular location">
    <subcellularLocation>
        <location evidence="8">Cytoplasm</location>
    </subcellularLocation>
</comment>
<dbReference type="SUPFAM" id="SSF69864">
    <property type="entry name" value="Argininosuccinate synthetase, C-terminal domain"/>
    <property type="match status" value="1"/>
</dbReference>
<protein>
    <recommendedName>
        <fullName evidence="2 8">Argininosuccinate synthase</fullName>
        <ecNumber evidence="2 8">6.3.4.5</ecNumber>
    </recommendedName>
    <alternativeName>
        <fullName evidence="8">Citrulline--aspartate ligase</fullName>
    </alternativeName>
</protein>
<dbReference type="NCBIfam" id="TIGR00032">
    <property type="entry name" value="argG"/>
    <property type="match status" value="1"/>
</dbReference>
<dbReference type="RefSeq" id="WP_201101985.1">
    <property type="nucleotide sequence ID" value="NZ_CP067977.1"/>
</dbReference>
<evidence type="ECO:0000256" key="3">
    <source>
        <dbReference type="ARBA" id="ARBA00022571"/>
    </source>
</evidence>
<evidence type="ECO:0000313" key="12">
    <source>
        <dbReference type="Proteomes" id="UP000595448"/>
    </source>
</evidence>
<feature type="binding site" evidence="8">
    <location>
        <position position="186"/>
    </location>
    <ligand>
        <name>L-citrulline</name>
        <dbReference type="ChEBI" id="CHEBI:57743"/>
    </ligand>
</feature>
<feature type="binding site" evidence="8">
    <location>
        <position position="132"/>
    </location>
    <ligand>
        <name>L-aspartate</name>
        <dbReference type="ChEBI" id="CHEBI:29991"/>
    </ligand>
</feature>
<feature type="domain" description="Arginosuccinate synthase C-terminal" evidence="10">
    <location>
        <begin position="185"/>
        <end position="403"/>
    </location>
</feature>
<dbReference type="Gene3D" id="1.20.5.470">
    <property type="entry name" value="Single helix bin"/>
    <property type="match status" value="1"/>
</dbReference>
<feature type="binding site" evidence="8">
    <location>
        <position position="131"/>
    </location>
    <ligand>
        <name>L-citrulline</name>
        <dbReference type="ChEBI" id="CHEBI:57743"/>
    </ligand>
</feature>
<dbReference type="Pfam" id="PF20979">
    <property type="entry name" value="Arginosuc_syn_C"/>
    <property type="match status" value="1"/>
</dbReference>
<keyword evidence="12" id="KW-1185">Reference proteome</keyword>
<keyword evidence="5 8" id="KW-0028">Amino-acid biosynthesis</keyword>
<comment type="pathway">
    <text evidence="1 8">Amino-acid biosynthesis; L-arginine biosynthesis; L-arginine from L-ornithine and carbamoyl phosphate: step 2/3.</text>
</comment>
<evidence type="ECO:0000256" key="5">
    <source>
        <dbReference type="ARBA" id="ARBA00022605"/>
    </source>
</evidence>
<dbReference type="InterPro" id="IPR001518">
    <property type="entry name" value="Arginosuc_synth"/>
</dbReference>
<feature type="binding site" evidence="8">
    <location>
        <position position="195"/>
    </location>
    <ligand>
        <name>L-citrulline</name>
        <dbReference type="ChEBI" id="CHEBI:57743"/>
    </ligand>
</feature>
<feature type="binding site" evidence="8">
    <location>
        <position position="135"/>
    </location>
    <ligand>
        <name>L-citrulline</name>
        <dbReference type="ChEBI" id="CHEBI:57743"/>
    </ligand>
</feature>
<evidence type="ECO:0000259" key="9">
    <source>
        <dbReference type="Pfam" id="PF00764"/>
    </source>
</evidence>
<evidence type="ECO:0000313" key="11">
    <source>
        <dbReference type="EMBL" id="QQQ17611.1"/>
    </source>
</evidence>
<dbReference type="CDD" id="cd01999">
    <property type="entry name" value="ASS"/>
    <property type="match status" value="1"/>
</dbReference>
<evidence type="ECO:0000259" key="10">
    <source>
        <dbReference type="Pfam" id="PF20979"/>
    </source>
</evidence>
<dbReference type="PANTHER" id="PTHR11587:SF2">
    <property type="entry name" value="ARGININOSUCCINATE SYNTHASE"/>
    <property type="match status" value="1"/>
</dbReference>
<dbReference type="HAMAP" id="MF_00005">
    <property type="entry name" value="Arg_succ_synth_type1"/>
    <property type="match status" value="1"/>
</dbReference>
<dbReference type="GO" id="GO:0004055">
    <property type="term" value="F:argininosuccinate synthase activity"/>
    <property type="evidence" value="ECO:0007669"/>
    <property type="project" value="UniProtKB-EC"/>
</dbReference>
<keyword evidence="3 8" id="KW-0055">Arginine biosynthesis</keyword>
<feature type="domain" description="Arginosuccinate synthase-like N-terminal" evidence="9">
    <location>
        <begin position="11"/>
        <end position="174"/>
    </location>
</feature>
<feature type="binding site" evidence="8">
    <location>
        <position position="125"/>
    </location>
    <ligand>
        <name>ATP</name>
        <dbReference type="ChEBI" id="CHEBI:30616"/>
    </ligand>
</feature>
<evidence type="ECO:0000256" key="8">
    <source>
        <dbReference type="HAMAP-Rule" id="MF_00005"/>
    </source>
</evidence>
<comment type="catalytic activity">
    <reaction evidence="8">
        <text>L-citrulline + L-aspartate + ATP = 2-(N(omega)-L-arginino)succinate + AMP + diphosphate + H(+)</text>
        <dbReference type="Rhea" id="RHEA:10932"/>
        <dbReference type="ChEBI" id="CHEBI:15378"/>
        <dbReference type="ChEBI" id="CHEBI:29991"/>
        <dbReference type="ChEBI" id="CHEBI:30616"/>
        <dbReference type="ChEBI" id="CHEBI:33019"/>
        <dbReference type="ChEBI" id="CHEBI:57472"/>
        <dbReference type="ChEBI" id="CHEBI:57743"/>
        <dbReference type="ChEBI" id="CHEBI:456215"/>
        <dbReference type="EC" id="6.3.4.5"/>
    </reaction>
</comment>
<dbReference type="InterPro" id="IPR024074">
    <property type="entry name" value="AS_cat/multimer_dom_body"/>
</dbReference>
<comment type="similarity">
    <text evidence="8">Belongs to the argininosuccinate synthase family. Type 1 subfamily.</text>
</comment>
<dbReference type="PROSITE" id="PS00565">
    <property type="entry name" value="ARGININOSUCCIN_SYN_2"/>
    <property type="match status" value="1"/>
</dbReference>
<sequence>MSRPADKPVKKVVLAYSGGLDTSIILKWLQTEYQAEVVTFTADLGQGEELGPAREKALKLGIKPENIFIDDLREEFVRDFVFPMFRANALYEGQYLLGTSIARPLIAKRQIEIARMVGADAVCHGATGKGNDQVRFELGYYALNPDIHVIAPWREWEYRSREALLEFAEKNQIPIAKDKRGEAPFSVDANLLHSSSEGKVLEDPAVEAPEFVHQRTISPEAAPDRPHIFTLSFEQGDAVAIDGVAMSPATILTKLNELGHDNGVGRLDLVENRYVGMKSRGVYETPGGTILLAAHRGIESITLDRGAMHLKDELAVKYAQMIYNGFWFAPEREMLQAAIDHSQRKVSGTVRVKLYKGNVTIIGRESPNSLYDQDLVTFEEGVQAYDHNDAAGFIKLNALRLRVLARRDARTGE</sequence>
<feature type="binding site" evidence="8">
    <location>
        <position position="127"/>
    </location>
    <ligand>
        <name>L-aspartate</name>
        <dbReference type="ChEBI" id="CHEBI:29991"/>
    </ligand>
</feature>
<name>A0ABX7BMN8_9CAUL</name>
<keyword evidence="8" id="KW-0963">Cytoplasm</keyword>
<evidence type="ECO:0000256" key="2">
    <source>
        <dbReference type="ARBA" id="ARBA00012286"/>
    </source>
</evidence>
<comment type="subunit">
    <text evidence="8">Homotetramer.</text>
</comment>
<dbReference type="EC" id="6.3.4.5" evidence="2 8"/>
<dbReference type="Pfam" id="PF00764">
    <property type="entry name" value="Arginosuc_synth"/>
    <property type="match status" value="1"/>
</dbReference>
<reference evidence="11 12" key="1">
    <citation type="submission" date="2021-01" db="EMBL/GenBank/DDBJ databases">
        <title>Brevundimonas vitis sp. nov., an bacterium isolated from grape (Vitis vinifera).</title>
        <authorList>
            <person name="Jiang L."/>
            <person name="Lee J."/>
        </authorList>
    </citation>
    <scope>NUCLEOTIDE SEQUENCE [LARGE SCALE GENOMIC DNA]</scope>
    <source>
        <strain evidence="11 12">GRTSA-9</strain>
    </source>
</reference>
<feature type="binding site" evidence="8">
    <location>
        <position position="283"/>
    </location>
    <ligand>
        <name>L-citrulline</name>
        <dbReference type="ChEBI" id="CHEBI:57743"/>
    </ligand>
</feature>
<dbReference type="Gene3D" id="3.90.1260.10">
    <property type="entry name" value="Argininosuccinate synthetase, chain A, domain 2"/>
    <property type="match status" value="1"/>
</dbReference>
<feature type="binding site" evidence="8">
    <location>
        <position position="100"/>
    </location>
    <ligand>
        <name>L-citrulline</name>
        <dbReference type="ChEBI" id="CHEBI:57743"/>
    </ligand>
</feature>
<evidence type="ECO:0000256" key="7">
    <source>
        <dbReference type="ARBA" id="ARBA00022840"/>
    </source>
</evidence>
<dbReference type="InterPro" id="IPR023434">
    <property type="entry name" value="Arginosuc_synth_type_1_subfam"/>
</dbReference>
<dbReference type="EMBL" id="CP067977">
    <property type="protein sequence ID" value="QQQ17611.1"/>
    <property type="molecule type" value="Genomic_DNA"/>
</dbReference>
<dbReference type="Gene3D" id="3.40.50.620">
    <property type="entry name" value="HUPs"/>
    <property type="match status" value="1"/>
</dbReference>
<gene>
    <name evidence="8" type="primary">argG</name>
    <name evidence="11" type="ORF">JIP62_09680</name>
</gene>
<feature type="binding site" evidence="8">
    <location>
        <position position="42"/>
    </location>
    <ligand>
        <name>ATP</name>
        <dbReference type="ChEBI" id="CHEBI:30616"/>
    </ligand>
</feature>
<dbReference type="Proteomes" id="UP000595448">
    <property type="component" value="Chromosome"/>
</dbReference>
<dbReference type="PANTHER" id="PTHR11587">
    <property type="entry name" value="ARGININOSUCCINATE SYNTHASE"/>
    <property type="match status" value="1"/>
</dbReference>